<feature type="domain" description="FDX-ACB" evidence="18">
    <location>
        <begin position="711"/>
        <end position="804"/>
    </location>
</feature>
<reference evidence="20 21" key="1">
    <citation type="journal article" date="2014" name="Mol. Plant Microbe Interact.">
        <title>The complete genome sequence of Candidatus Liberibacter americanus, associated with citrus Huanglongbing.</title>
        <authorList>
            <person name="Wulff N.A."/>
            <person name="Zhang S."/>
            <person name="Setubal J.C."/>
            <person name="Almeida N.F."/>
            <person name="Martins E.C."/>
            <person name="Harakava R."/>
            <person name="Kumar D."/>
            <person name="Rangel L.T."/>
            <person name="Foissac X."/>
            <person name="Bove J."/>
            <person name="Gabriel D.W."/>
        </authorList>
    </citation>
    <scope>NUCLEOTIDE SEQUENCE [LARGE SCALE GENOMIC DNA]</scope>
    <source>
        <strain evidence="20 21">Sao Paulo</strain>
    </source>
</reference>
<dbReference type="SUPFAM" id="SSF54991">
    <property type="entry name" value="Anticodon-binding domain of PheRS"/>
    <property type="match status" value="1"/>
</dbReference>
<evidence type="ECO:0000256" key="14">
    <source>
        <dbReference type="ARBA" id="ARBA00049255"/>
    </source>
</evidence>
<dbReference type="SUPFAM" id="SSF56037">
    <property type="entry name" value="PheT/TilS domain"/>
    <property type="match status" value="1"/>
</dbReference>
<dbReference type="InterPro" id="IPR004532">
    <property type="entry name" value="Phe-tRNA-ligase_IIc_bsu_bact"/>
</dbReference>
<dbReference type="SMART" id="SM00874">
    <property type="entry name" value="B5"/>
    <property type="match status" value="1"/>
</dbReference>
<dbReference type="GO" id="GO:0004826">
    <property type="term" value="F:phenylalanine-tRNA ligase activity"/>
    <property type="evidence" value="ECO:0007669"/>
    <property type="project" value="UniProtKB-UniRule"/>
</dbReference>
<dbReference type="RefSeq" id="WP_007556997.1">
    <property type="nucleotide sequence ID" value="NC_022793.1"/>
</dbReference>
<dbReference type="Gene3D" id="2.40.50.140">
    <property type="entry name" value="Nucleic acid-binding proteins"/>
    <property type="match status" value="1"/>
</dbReference>
<dbReference type="GO" id="GO:0009328">
    <property type="term" value="C:phenylalanine-tRNA ligase complex"/>
    <property type="evidence" value="ECO:0007669"/>
    <property type="project" value="TreeGrafter"/>
</dbReference>
<dbReference type="InterPro" id="IPR045060">
    <property type="entry name" value="Phe-tRNA-ligase_IIc_bsu"/>
</dbReference>
<evidence type="ECO:0000256" key="15">
    <source>
        <dbReference type="HAMAP-Rule" id="MF_00283"/>
    </source>
</evidence>
<dbReference type="InterPro" id="IPR033714">
    <property type="entry name" value="tRNA_bind_bactPheRS"/>
</dbReference>
<dbReference type="InterPro" id="IPR002547">
    <property type="entry name" value="tRNA-bd_dom"/>
</dbReference>
<keyword evidence="21" id="KW-1185">Reference proteome</keyword>
<dbReference type="Pfam" id="PF17759">
    <property type="entry name" value="tRNA_synthFbeta"/>
    <property type="match status" value="1"/>
</dbReference>
<evidence type="ECO:0000256" key="3">
    <source>
        <dbReference type="ARBA" id="ARBA00011209"/>
    </source>
</evidence>
<dbReference type="Pfam" id="PF01588">
    <property type="entry name" value="tRNA_bind"/>
    <property type="match status" value="1"/>
</dbReference>
<evidence type="ECO:0000256" key="9">
    <source>
        <dbReference type="ARBA" id="ARBA00022840"/>
    </source>
</evidence>
<dbReference type="Proteomes" id="UP000017862">
    <property type="component" value="Chromosome"/>
</dbReference>
<evidence type="ECO:0000256" key="1">
    <source>
        <dbReference type="ARBA" id="ARBA00004496"/>
    </source>
</evidence>
<dbReference type="Gene3D" id="3.30.70.380">
    <property type="entry name" value="Ferrodoxin-fold anticodon-binding domain"/>
    <property type="match status" value="1"/>
</dbReference>
<dbReference type="InterPro" id="IPR020825">
    <property type="entry name" value="Phe-tRNA_synthase-like_B3/B4"/>
</dbReference>
<dbReference type="STRING" id="1261131.lam_361"/>
<evidence type="ECO:0000313" key="20">
    <source>
        <dbReference type="EMBL" id="AHA27731.1"/>
    </source>
</evidence>
<dbReference type="SMART" id="SM00896">
    <property type="entry name" value="FDX-ACB"/>
    <property type="match status" value="1"/>
</dbReference>
<feature type="domain" description="B5" evidence="19">
    <location>
        <begin position="400"/>
        <end position="475"/>
    </location>
</feature>
<dbReference type="CDD" id="cd02796">
    <property type="entry name" value="tRNA_bind_bactPheRS"/>
    <property type="match status" value="1"/>
</dbReference>
<keyword evidence="7 15" id="KW-0479">Metal-binding</keyword>
<dbReference type="GO" id="GO:0000287">
    <property type="term" value="F:magnesium ion binding"/>
    <property type="evidence" value="ECO:0007669"/>
    <property type="project" value="UniProtKB-UniRule"/>
</dbReference>
<keyword evidence="4 15" id="KW-0963">Cytoplasm</keyword>
<evidence type="ECO:0000259" key="19">
    <source>
        <dbReference type="PROSITE" id="PS51483"/>
    </source>
</evidence>
<dbReference type="AlphaFoldDB" id="U6B7B1"/>
<dbReference type="PATRIC" id="fig|1261131.3.peg.349"/>
<dbReference type="EC" id="6.1.1.20" evidence="15"/>
<dbReference type="Gene3D" id="3.50.40.10">
    <property type="entry name" value="Phenylalanyl-trna Synthetase, Chain B, domain 3"/>
    <property type="match status" value="1"/>
</dbReference>
<dbReference type="Gene3D" id="3.30.930.10">
    <property type="entry name" value="Bira Bifunctional Protein, Domain 2"/>
    <property type="match status" value="1"/>
</dbReference>
<feature type="domain" description="TRNA-binding" evidence="17">
    <location>
        <begin position="38"/>
        <end position="149"/>
    </location>
</feature>
<keyword evidence="5 16" id="KW-0820">tRNA-binding</keyword>
<keyword evidence="9 15" id="KW-0067">ATP-binding</keyword>
<evidence type="ECO:0000256" key="16">
    <source>
        <dbReference type="PROSITE-ProRule" id="PRU00209"/>
    </source>
</evidence>
<keyword evidence="12 15" id="KW-0648">Protein biosynthesis</keyword>
<comment type="subunit">
    <text evidence="3 15">Tetramer of two alpha and two beta subunits.</text>
</comment>
<evidence type="ECO:0000259" key="17">
    <source>
        <dbReference type="PROSITE" id="PS50886"/>
    </source>
</evidence>
<dbReference type="PROSITE" id="PS50886">
    <property type="entry name" value="TRBD"/>
    <property type="match status" value="1"/>
</dbReference>
<evidence type="ECO:0000256" key="4">
    <source>
        <dbReference type="ARBA" id="ARBA00022490"/>
    </source>
</evidence>
<keyword evidence="6 15" id="KW-0436">Ligase</keyword>
<dbReference type="Pfam" id="PF03483">
    <property type="entry name" value="B3_4"/>
    <property type="match status" value="1"/>
</dbReference>
<dbReference type="InterPro" id="IPR041616">
    <property type="entry name" value="PheRS_beta_core"/>
</dbReference>
<dbReference type="PANTHER" id="PTHR10947">
    <property type="entry name" value="PHENYLALANYL-TRNA SYNTHETASE BETA CHAIN AND LEUCINE-RICH REPEAT-CONTAINING PROTEIN 47"/>
    <property type="match status" value="1"/>
</dbReference>
<feature type="binding site" evidence="15">
    <location>
        <position position="459"/>
    </location>
    <ligand>
        <name>Mg(2+)</name>
        <dbReference type="ChEBI" id="CHEBI:18420"/>
        <note>shared with alpha subunit</note>
    </ligand>
</feature>
<sequence length="805" mass="88961">MKFTLSWLKEHLILDSSLQEICDRLTSIGLEVEKVDDRSSMSFFKIAKVISVDCHPNSSSLKILKIDAGREELLQVVCGAPNVRPGLLGVWAPPGSFIPATNMKIGKSKIRGVESYGMMCSEQELVLSDNHDGIMELDYDAPIGGTFIDYFGLSDPIIEISLTPNRSDCAGVRGIARDLYASGLGTLKEIDYPAFDVCGSIPLDIMINLDDSSLCNGFSMCYVKGVRNGTSPVWMRRRLEAVGLRSISIIVDITNYIALDLGYPLHVFDASKISGNIVIRNARDGEKIIALNDKEYNLSRNNVVVASDNVVESIAGIIGGKSSCCDDNTVDILIESALWDPLNISRSGQNLGIITDARYRFERGVDLQGMIPALKYAVSLIISLCGGTPSEIHVVRNEKYKHRIIDFDNAEVKRSTGVDVPIDYSLDILRKLGFDVDDLNGRLIVYTPSWRNDVEEQADLVEEILRIYGVDKIEPDPLFLSKGNYKCGLSVQQKRTRLSKRVLATRAMMEVITWSFISKEQSVFFGGGQPELEILNPISSDMSDMRTSLLPGLLAAAKRNVDRAIFDLSIFEVSHVYDNDMPSSQKCMAAGIRKGSSRMNGAGRFWSDSSEKCKYVDLFDAKADALSVIETFVPIDKIIIEADAPSWYHPGRSGVIKMGKDIILGCFGEFHPKILDFFGLSGAICGFEICIDSIPVYKNKRSPTKKVMRVSSLHPIKRDFSFVVDKSVPAGKIVDLVRKVDRDLIVDVVVFDVFEGSSVGDNKKSIAIEVLIQPLKSTLCDYDLQKLTDSIVKVVVKNTDAVLRS</sequence>
<gene>
    <name evidence="15 20" type="primary">pheT</name>
    <name evidence="20" type="ORF">lam_361</name>
</gene>
<dbReference type="HOGENOM" id="CLU_016891_0_0_5"/>
<dbReference type="SUPFAM" id="SSF50249">
    <property type="entry name" value="Nucleic acid-binding proteins"/>
    <property type="match status" value="1"/>
</dbReference>
<dbReference type="InterPro" id="IPR012340">
    <property type="entry name" value="NA-bd_OB-fold"/>
</dbReference>
<dbReference type="PROSITE" id="PS51447">
    <property type="entry name" value="FDX_ACB"/>
    <property type="match status" value="1"/>
</dbReference>
<keyword evidence="11 16" id="KW-0694">RNA-binding</keyword>
<dbReference type="Pfam" id="PF03147">
    <property type="entry name" value="FDX-ACB"/>
    <property type="match status" value="1"/>
</dbReference>
<comment type="subcellular location">
    <subcellularLocation>
        <location evidence="1 15">Cytoplasm</location>
    </subcellularLocation>
</comment>
<keyword evidence="8 15" id="KW-0547">Nucleotide-binding</keyword>
<evidence type="ECO:0000256" key="12">
    <source>
        <dbReference type="ARBA" id="ARBA00022917"/>
    </source>
</evidence>
<dbReference type="SUPFAM" id="SSF55681">
    <property type="entry name" value="Class II aaRS and biotin synthetases"/>
    <property type="match status" value="1"/>
</dbReference>
<proteinExistence type="inferred from homology"/>
<dbReference type="KEGG" id="lar:lam_361"/>
<evidence type="ECO:0000256" key="11">
    <source>
        <dbReference type="ARBA" id="ARBA00022884"/>
    </source>
</evidence>
<comment type="cofactor">
    <cofactor evidence="15">
        <name>Mg(2+)</name>
        <dbReference type="ChEBI" id="CHEBI:18420"/>
    </cofactor>
    <text evidence="15">Binds 2 magnesium ions per tetramer.</text>
</comment>
<dbReference type="GO" id="GO:0000049">
    <property type="term" value="F:tRNA binding"/>
    <property type="evidence" value="ECO:0007669"/>
    <property type="project" value="UniProtKB-UniRule"/>
</dbReference>
<dbReference type="SMART" id="SM00873">
    <property type="entry name" value="B3_4"/>
    <property type="match status" value="1"/>
</dbReference>
<dbReference type="SUPFAM" id="SSF46955">
    <property type="entry name" value="Putative DNA-binding domain"/>
    <property type="match status" value="1"/>
</dbReference>
<evidence type="ECO:0000256" key="6">
    <source>
        <dbReference type="ARBA" id="ARBA00022598"/>
    </source>
</evidence>
<dbReference type="InterPro" id="IPR005121">
    <property type="entry name" value="Fdx_antiC-bd"/>
</dbReference>
<comment type="catalytic activity">
    <reaction evidence="14 15">
        <text>tRNA(Phe) + L-phenylalanine + ATP = L-phenylalanyl-tRNA(Phe) + AMP + diphosphate + H(+)</text>
        <dbReference type="Rhea" id="RHEA:19413"/>
        <dbReference type="Rhea" id="RHEA-COMP:9668"/>
        <dbReference type="Rhea" id="RHEA-COMP:9699"/>
        <dbReference type="ChEBI" id="CHEBI:15378"/>
        <dbReference type="ChEBI" id="CHEBI:30616"/>
        <dbReference type="ChEBI" id="CHEBI:33019"/>
        <dbReference type="ChEBI" id="CHEBI:58095"/>
        <dbReference type="ChEBI" id="CHEBI:78442"/>
        <dbReference type="ChEBI" id="CHEBI:78531"/>
        <dbReference type="ChEBI" id="CHEBI:456215"/>
        <dbReference type="EC" id="6.1.1.20"/>
    </reaction>
</comment>
<dbReference type="EMBL" id="CP006604">
    <property type="protein sequence ID" value="AHA27731.1"/>
    <property type="molecule type" value="Genomic_DNA"/>
</dbReference>
<dbReference type="CDD" id="cd00769">
    <property type="entry name" value="PheRS_beta_core"/>
    <property type="match status" value="1"/>
</dbReference>
<dbReference type="eggNOG" id="COG0072">
    <property type="taxonomic scope" value="Bacteria"/>
</dbReference>
<dbReference type="PROSITE" id="PS51483">
    <property type="entry name" value="B5"/>
    <property type="match status" value="1"/>
</dbReference>
<dbReference type="NCBIfam" id="NF045760">
    <property type="entry name" value="YtpR"/>
    <property type="match status" value="1"/>
</dbReference>
<dbReference type="NCBIfam" id="TIGR00472">
    <property type="entry name" value="pheT_bact"/>
    <property type="match status" value="1"/>
</dbReference>
<organism evidence="20 21">
    <name type="scientific">Candidatus Liberibacter americanus str. Sao Paulo</name>
    <dbReference type="NCBI Taxonomy" id="1261131"/>
    <lineage>
        <taxon>Bacteria</taxon>
        <taxon>Pseudomonadati</taxon>
        <taxon>Pseudomonadota</taxon>
        <taxon>Alphaproteobacteria</taxon>
        <taxon>Hyphomicrobiales</taxon>
        <taxon>Rhizobiaceae</taxon>
        <taxon>Liberibacter</taxon>
    </lineage>
</organism>
<dbReference type="HAMAP" id="MF_00283">
    <property type="entry name" value="Phe_tRNA_synth_beta1"/>
    <property type="match status" value="1"/>
</dbReference>
<evidence type="ECO:0000256" key="13">
    <source>
        <dbReference type="ARBA" id="ARBA00023146"/>
    </source>
</evidence>
<evidence type="ECO:0000256" key="5">
    <source>
        <dbReference type="ARBA" id="ARBA00022555"/>
    </source>
</evidence>
<evidence type="ECO:0000313" key="21">
    <source>
        <dbReference type="Proteomes" id="UP000017862"/>
    </source>
</evidence>
<feature type="binding site" evidence="15">
    <location>
        <position position="463"/>
    </location>
    <ligand>
        <name>Mg(2+)</name>
        <dbReference type="ChEBI" id="CHEBI:18420"/>
        <note>shared with alpha subunit</note>
    </ligand>
</feature>
<dbReference type="GO" id="GO:0005524">
    <property type="term" value="F:ATP binding"/>
    <property type="evidence" value="ECO:0007669"/>
    <property type="project" value="UniProtKB-UniRule"/>
</dbReference>
<dbReference type="FunFam" id="2.40.50.140:FF:000045">
    <property type="entry name" value="Phenylalanine--tRNA ligase beta subunit"/>
    <property type="match status" value="1"/>
</dbReference>
<name>U6B7B1_9HYPH</name>
<feature type="binding site" evidence="15">
    <location>
        <position position="462"/>
    </location>
    <ligand>
        <name>Mg(2+)</name>
        <dbReference type="ChEBI" id="CHEBI:18420"/>
        <note>shared with alpha subunit</note>
    </ligand>
</feature>
<evidence type="ECO:0000256" key="2">
    <source>
        <dbReference type="ARBA" id="ARBA00008653"/>
    </source>
</evidence>
<dbReference type="InterPro" id="IPR045864">
    <property type="entry name" value="aa-tRNA-synth_II/BPL/LPL"/>
</dbReference>
<dbReference type="GO" id="GO:0006432">
    <property type="term" value="P:phenylalanyl-tRNA aminoacylation"/>
    <property type="evidence" value="ECO:0007669"/>
    <property type="project" value="UniProtKB-UniRule"/>
</dbReference>
<dbReference type="InterPro" id="IPR009061">
    <property type="entry name" value="DNA-bd_dom_put_sf"/>
</dbReference>
<comment type="similarity">
    <text evidence="2 15">Belongs to the phenylalanyl-tRNA synthetase beta subunit family. Type 1 subfamily.</text>
</comment>
<protein>
    <recommendedName>
        <fullName evidence="15">Phenylalanine--tRNA ligase beta subunit</fullName>
        <ecNumber evidence="15">6.1.1.20</ecNumber>
    </recommendedName>
    <alternativeName>
        <fullName evidence="15">Phenylalanyl-tRNA synthetase beta subunit</fullName>
        <shortName evidence="15">PheRS</shortName>
    </alternativeName>
</protein>
<keyword evidence="13 15" id="KW-0030">Aminoacyl-tRNA synthetase</keyword>
<dbReference type="InterPro" id="IPR036690">
    <property type="entry name" value="Fdx_antiC-bd_sf"/>
</dbReference>
<feature type="binding site" evidence="15">
    <location>
        <position position="453"/>
    </location>
    <ligand>
        <name>Mg(2+)</name>
        <dbReference type="ChEBI" id="CHEBI:18420"/>
        <note>shared with alpha subunit</note>
    </ligand>
</feature>
<dbReference type="Pfam" id="PF03484">
    <property type="entry name" value="B5"/>
    <property type="match status" value="1"/>
</dbReference>
<keyword evidence="10 15" id="KW-0460">Magnesium</keyword>
<dbReference type="InterPro" id="IPR005147">
    <property type="entry name" value="tRNA_synthase_B5-dom"/>
</dbReference>
<dbReference type="PANTHER" id="PTHR10947:SF0">
    <property type="entry name" value="PHENYLALANINE--TRNA LIGASE BETA SUBUNIT"/>
    <property type="match status" value="1"/>
</dbReference>
<dbReference type="InterPro" id="IPR005146">
    <property type="entry name" value="B3/B4_tRNA-bd"/>
</dbReference>
<evidence type="ECO:0000256" key="8">
    <source>
        <dbReference type="ARBA" id="ARBA00022741"/>
    </source>
</evidence>
<evidence type="ECO:0000256" key="7">
    <source>
        <dbReference type="ARBA" id="ARBA00022723"/>
    </source>
</evidence>
<dbReference type="Gene3D" id="3.30.56.10">
    <property type="match status" value="2"/>
</dbReference>
<accession>U6B7B1</accession>
<evidence type="ECO:0000256" key="10">
    <source>
        <dbReference type="ARBA" id="ARBA00022842"/>
    </source>
</evidence>
<evidence type="ECO:0000259" key="18">
    <source>
        <dbReference type="PROSITE" id="PS51447"/>
    </source>
</evidence>